<keyword evidence="7" id="KW-0949">S-adenosyl-L-methionine</keyword>
<keyword evidence="6" id="KW-0808">Transferase</keyword>
<dbReference type="EC" id="2.1.1.77" evidence="3"/>
<evidence type="ECO:0000256" key="5">
    <source>
        <dbReference type="ARBA" id="ARBA00022603"/>
    </source>
</evidence>
<dbReference type="InterPro" id="IPR000682">
    <property type="entry name" value="PCMT"/>
</dbReference>
<accession>A0A381QQU7</accession>
<dbReference type="HAMAP" id="MF_00090">
    <property type="entry name" value="PIMT"/>
    <property type="match status" value="1"/>
</dbReference>
<dbReference type="GO" id="GO:0005737">
    <property type="term" value="C:cytoplasm"/>
    <property type="evidence" value="ECO:0007669"/>
    <property type="project" value="UniProtKB-SubCell"/>
</dbReference>
<evidence type="ECO:0000256" key="6">
    <source>
        <dbReference type="ARBA" id="ARBA00022679"/>
    </source>
</evidence>
<dbReference type="Gene3D" id="3.40.50.150">
    <property type="entry name" value="Vaccinia Virus protein VP39"/>
    <property type="match status" value="1"/>
</dbReference>
<sequence length="209" mass="23551">VLDVRKIRLILELRESGISDTHVLSAIEKTPREIFIPDNFRNQAYENIALPIGDNQTISQPYIVALMTQSLELQKKHKVLEIGTGSGYQSSILSLLARRVYTIERIKSLLVKAETNFKELKLTNIVTKHADGNLGWKEQIPFDRIIFTAAINEISNNFFDHIDDNGIIVAPIVSSSKQILKKFTKKNDAILTEVLAEVLFVPNLKGVIN</sequence>
<dbReference type="FunFam" id="3.40.50.150:FF:000010">
    <property type="entry name" value="Protein-L-isoaspartate O-methyltransferase"/>
    <property type="match status" value="1"/>
</dbReference>
<proteinExistence type="inferred from homology"/>
<keyword evidence="5" id="KW-0489">Methyltransferase</keyword>
<dbReference type="NCBIfam" id="TIGR00080">
    <property type="entry name" value="pimt"/>
    <property type="match status" value="1"/>
</dbReference>
<organism evidence="8">
    <name type="scientific">marine metagenome</name>
    <dbReference type="NCBI Taxonomy" id="408172"/>
    <lineage>
        <taxon>unclassified sequences</taxon>
        <taxon>metagenomes</taxon>
        <taxon>ecological metagenomes</taxon>
    </lineage>
</organism>
<dbReference type="NCBIfam" id="NF001453">
    <property type="entry name" value="PRK00312.1"/>
    <property type="match status" value="1"/>
</dbReference>
<dbReference type="GO" id="GO:0004719">
    <property type="term" value="F:protein-L-isoaspartate (D-aspartate) O-methyltransferase activity"/>
    <property type="evidence" value="ECO:0007669"/>
    <property type="project" value="UniProtKB-EC"/>
</dbReference>
<dbReference type="InterPro" id="IPR029063">
    <property type="entry name" value="SAM-dependent_MTases_sf"/>
</dbReference>
<evidence type="ECO:0000256" key="4">
    <source>
        <dbReference type="ARBA" id="ARBA00022490"/>
    </source>
</evidence>
<dbReference type="GO" id="GO:0032259">
    <property type="term" value="P:methylation"/>
    <property type="evidence" value="ECO:0007669"/>
    <property type="project" value="UniProtKB-KW"/>
</dbReference>
<protein>
    <recommendedName>
        <fullName evidence="3">protein-L-isoaspartate(D-aspartate) O-methyltransferase</fullName>
        <ecNumber evidence="3">2.1.1.77</ecNumber>
    </recommendedName>
</protein>
<dbReference type="AlphaFoldDB" id="A0A381QQU7"/>
<dbReference type="CDD" id="cd02440">
    <property type="entry name" value="AdoMet_MTases"/>
    <property type="match status" value="1"/>
</dbReference>
<dbReference type="SUPFAM" id="SSF53335">
    <property type="entry name" value="S-adenosyl-L-methionine-dependent methyltransferases"/>
    <property type="match status" value="1"/>
</dbReference>
<comment type="subcellular location">
    <subcellularLocation>
        <location evidence="1">Cytoplasm</location>
    </subcellularLocation>
</comment>
<evidence type="ECO:0000313" key="8">
    <source>
        <dbReference type="EMBL" id="SUZ81334.1"/>
    </source>
</evidence>
<evidence type="ECO:0000256" key="7">
    <source>
        <dbReference type="ARBA" id="ARBA00022691"/>
    </source>
</evidence>
<dbReference type="PANTHER" id="PTHR11579">
    <property type="entry name" value="PROTEIN-L-ISOASPARTATE O-METHYLTRANSFERASE"/>
    <property type="match status" value="1"/>
</dbReference>
<name>A0A381QQU7_9ZZZZ</name>
<evidence type="ECO:0000256" key="1">
    <source>
        <dbReference type="ARBA" id="ARBA00004496"/>
    </source>
</evidence>
<reference evidence="8" key="1">
    <citation type="submission" date="2018-05" db="EMBL/GenBank/DDBJ databases">
        <authorList>
            <person name="Lanie J.A."/>
            <person name="Ng W.-L."/>
            <person name="Kazmierczak K.M."/>
            <person name="Andrzejewski T.M."/>
            <person name="Davidsen T.M."/>
            <person name="Wayne K.J."/>
            <person name="Tettelin H."/>
            <person name="Glass J.I."/>
            <person name="Rusch D."/>
            <person name="Podicherti R."/>
            <person name="Tsui H.-C.T."/>
            <person name="Winkler M.E."/>
        </authorList>
    </citation>
    <scope>NUCLEOTIDE SEQUENCE</scope>
</reference>
<gene>
    <name evidence="8" type="ORF">METZ01_LOCUS34188</name>
</gene>
<evidence type="ECO:0000256" key="2">
    <source>
        <dbReference type="ARBA" id="ARBA00005369"/>
    </source>
</evidence>
<dbReference type="EMBL" id="UINC01001463">
    <property type="protein sequence ID" value="SUZ81334.1"/>
    <property type="molecule type" value="Genomic_DNA"/>
</dbReference>
<evidence type="ECO:0000256" key="3">
    <source>
        <dbReference type="ARBA" id="ARBA00011890"/>
    </source>
</evidence>
<feature type="non-terminal residue" evidence="8">
    <location>
        <position position="1"/>
    </location>
</feature>
<dbReference type="PANTHER" id="PTHR11579:SF0">
    <property type="entry name" value="PROTEIN-L-ISOASPARTATE(D-ASPARTATE) O-METHYLTRANSFERASE"/>
    <property type="match status" value="1"/>
</dbReference>
<dbReference type="Pfam" id="PF01135">
    <property type="entry name" value="PCMT"/>
    <property type="match status" value="1"/>
</dbReference>
<keyword evidence="4" id="KW-0963">Cytoplasm</keyword>
<comment type="similarity">
    <text evidence="2">Belongs to the methyltransferase superfamily. L-isoaspartyl/D-aspartyl protein methyltransferase family.</text>
</comment>